<dbReference type="AlphaFoldDB" id="A0A9P4M3P5"/>
<feature type="compositionally biased region" description="Acidic residues" evidence="5">
    <location>
        <begin position="82"/>
        <end position="92"/>
    </location>
</feature>
<dbReference type="Gene3D" id="6.10.250.3220">
    <property type="match status" value="1"/>
</dbReference>
<keyword evidence="1 4" id="KW-0479">Metal-binding</keyword>
<comment type="caution">
    <text evidence="7">The sequence shown here is derived from an EMBL/GenBank/DDBJ whole genome shotgun (WGS) entry which is preliminary data.</text>
</comment>
<sequence length="159" mass="17860">MPASSSSPAKSSADSTEICQFFAKNGWCKWGFGCDHRHVRNAAPASGQKEQQQQQQQQQPKVSKPAPKKTDKVAESAPAQPSEDDDWELVDGPDDWVVTEAPANFKSLGDEPVNIDRKKAQDDEYHESLRVEVAQSLRRAQDTSLRRMAREVWDEFTSE</sequence>
<dbReference type="OrthoDB" id="411372at2759"/>
<keyword evidence="2 4" id="KW-0863">Zinc-finger</keyword>
<evidence type="ECO:0000256" key="2">
    <source>
        <dbReference type="ARBA" id="ARBA00022771"/>
    </source>
</evidence>
<dbReference type="InterPro" id="IPR036855">
    <property type="entry name" value="Znf_CCCH_sf"/>
</dbReference>
<dbReference type="InterPro" id="IPR000571">
    <property type="entry name" value="Znf_CCCH"/>
</dbReference>
<feature type="domain" description="C3H1-type" evidence="6">
    <location>
        <begin position="13"/>
        <end position="41"/>
    </location>
</feature>
<organism evidence="7 8">
    <name type="scientific">Saccharata proteae CBS 121410</name>
    <dbReference type="NCBI Taxonomy" id="1314787"/>
    <lineage>
        <taxon>Eukaryota</taxon>
        <taxon>Fungi</taxon>
        <taxon>Dikarya</taxon>
        <taxon>Ascomycota</taxon>
        <taxon>Pezizomycotina</taxon>
        <taxon>Dothideomycetes</taxon>
        <taxon>Dothideomycetes incertae sedis</taxon>
        <taxon>Botryosphaeriales</taxon>
        <taxon>Saccharataceae</taxon>
        <taxon>Saccharata</taxon>
    </lineage>
</organism>
<evidence type="ECO:0000313" key="7">
    <source>
        <dbReference type="EMBL" id="KAF2092064.1"/>
    </source>
</evidence>
<protein>
    <recommendedName>
        <fullName evidence="6">C3H1-type domain-containing protein</fullName>
    </recommendedName>
</protein>
<evidence type="ECO:0000313" key="8">
    <source>
        <dbReference type="Proteomes" id="UP000799776"/>
    </source>
</evidence>
<evidence type="ECO:0000256" key="3">
    <source>
        <dbReference type="ARBA" id="ARBA00022833"/>
    </source>
</evidence>
<dbReference type="Proteomes" id="UP000799776">
    <property type="component" value="Unassembled WGS sequence"/>
</dbReference>
<keyword evidence="8" id="KW-1185">Reference proteome</keyword>
<evidence type="ECO:0000256" key="5">
    <source>
        <dbReference type="SAM" id="MobiDB-lite"/>
    </source>
</evidence>
<evidence type="ECO:0000259" key="6">
    <source>
        <dbReference type="PROSITE" id="PS50103"/>
    </source>
</evidence>
<accession>A0A9P4M3P5</accession>
<keyword evidence="3 4" id="KW-0862">Zinc</keyword>
<dbReference type="GO" id="GO:0008270">
    <property type="term" value="F:zinc ion binding"/>
    <property type="evidence" value="ECO:0007669"/>
    <property type="project" value="UniProtKB-KW"/>
</dbReference>
<gene>
    <name evidence="7" type="ORF">K490DRAFT_61508</name>
</gene>
<dbReference type="PROSITE" id="PS50103">
    <property type="entry name" value="ZF_C3H1"/>
    <property type="match status" value="1"/>
</dbReference>
<feature type="region of interest" description="Disordered" evidence="5">
    <location>
        <begin position="42"/>
        <end position="92"/>
    </location>
</feature>
<proteinExistence type="predicted"/>
<dbReference type="SUPFAM" id="SSF90229">
    <property type="entry name" value="CCCH zinc finger"/>
    <property type="match status" value="1"/>
</dbReference>
<evidence type="ECO:0000256" key="4">
    <source>
        <dbReference type="PROSITE-ProRule" id="PRU00723"/>
    </source>
</evidence>
<name>A0A9P4M3P5_9PEZI</name>
<evidence type="ECO:0000256" key="1">
    <source>
        <dbReference type="ARBA" id="ARBA00022723"/>
    </source>
</evidence>
<dbReference type="EMBL" id="ML978711">
    <property type="protein sequence ID" value="KAF2092064.1"/>
    <property type="molecule type" value="Genomic_DNA"/>
</dbReference>
<feature type="zinc finger region" description="C3H1-type" evidence="4">
    <location>
        <begin position="13"/>
        <end position="41"/>
    </location>
</feature>
<reference evidence="7" key="1">
    <citation type="journal article" date="2020" name="Stud. Mycol.">
        <title>101 Dothideomycetes genomes: a test case for predicting lifestyles and emergence of pathogens.</title>
        <authorList>
            <person name="Haridas S."/>
            <person name="Albert R."/>
            <person name="Binder M."/>
            <person name="Bloem J."/>
            <person name="Labutti K."/>
            <person name="Salamov A."/>
            <person name="Andreopoulos B."/>
            <person name="Baker S."/>
            <person name="Barry K."/>
            <person name="Bills G."/>
            <person name="Bluhm B."/>
            <person name="Cannon C."/>
            <person name="Castanera R."/>
            <person name="Culley D."/>
            <person name="Daum C."/>
            <person name="Ezra D."/>
            <person name="Gonzalez J."/>
            <person name="Henrissat B."/>
            <person name="Kuo A."/>
            <person name="Liang C."/>
            <person name="Lipzen A."/>
            <person name="Lutzoni F."/>
            <person name="Magnuson J."/>
            <person name="Mondo S."/>
            <person name="Nolan M."/>
            <person name="Ohm R."/>
            <person name="Pangilinan J."/>
            <person name="Park H.-J."/>
            <person name="Ramirez L."/>
            <person name="Alfaro M."/>
            <person name="Sun H."/>
            <person name="Tritt A."/>
            <person name="Yoshinaga Y."/>
            <person name="Zwiers L.-H."/>
            <person name="Turgeon B."/>
            <person name="Goodwin S."/>
            <person name="Spatafora J."/>
            <person name="Crous P."/>
            <person name="Grigoriev I."/>
        </authorList>
    </citation>
    <scope>NUCLEOTIDE SEQUENCE</scope>
    <source>
        <strain evidence="7">CBS 121410</strain>
    </source>
</reference>